<dbReference type="InParanoid" id="S8FLB6"/>
<evidence type="ECO:0000313" key="4">
    <source>
        <dbReference type="Proteomes" id="UP000015241"/>
    </source>
</evidence>
<keyword evidence="2" id="KW-0812">Transmembrane</keyword>
<gene>
    <name evidence="3" type="ORF">FOMPIDRAFT_1048164</name>
</gene>
<reference evidence="3 4" key="1">
    <citation type="journal article" date="2012" name="Science">
        <title>The Paleozoic origin of enzymatic lignin decomposition reconstructed from 31 fungal genomes.</title>
        <authorList>
            <person name="Floudas D."/>
            <person name="Binder M."/>
            <person name="Riley R."/>
            <person name="Barry K."/>
            <person name="Blanchette R.A."/>
            <person name="Henrissat B."/>
            <person name="Martinez A.T."/>
            <person name="Otillar R."/>
            <person name="Spatafora J.W."/>
            <person name="Yadav J.S."/>
            <person name="Aerts A."/>
            <person name="Benoit I."/>
            <person name="Boyd A."/>
            <person name="Carlson A."/>
            <person name="Copeland A."/>
            <person name="Coutinho P.M."/>
            <person name="de Vries R.P."/>
            <person name="Ferreira P."/>
            <person name="Findley K."/>
            <person name="Foster B."/>
            <person name="Gaskell J."/>
            <person name="Glotzer D."/>
            <person name="Gorecki P."/>
            <person name="Heitman J."/>
            <person name="Hesse C."/>
            <person name="Hori C."/>
            <person name="Igarashi K."/>
            <person name="Jurgens J.A."/>
            <person name="Kallen N."/>
            <person name="Kersten P."/>
            <person name="Kohler A."/>
            <person name="Kuees U."/>
            <person name="Kumar T.K.A."/>
            <person name="Kuo A."/>
            <person name="LaButti K."/>
            <person name="Larrondo L.F."/>
            <person name="Lindquist E."/>
            <person name="Ling A."/>
            <person name="Lombard V."/>
            <person name="Lucas S."/>
            <person name="Lundell T."/>
            <person name="Martin R."/>
            <person name="McLaughlin D.J."/>
            <person name="Morgenstern I."/>
            <person name="Morin E."/>
            <person name="Murat C."/>
            <person name="Nagy L.G."/>
            <person name="Nolan M."/>
            <person name="Ohm R.A."/>
            <person name="Patyshakuliyeva A."/>
            <person name="Rokas A."/>
            <person name="Ruiz-Duenas F.J."/>
            <person name="Sabat G."/>
            <person name="Salamov A."/>
            <person name="Samejima M."/>
            <person name="Schmutz J."/>
            <person name="Slot J.C."/>
            <person name="St John F."/>
            <person name="Stenlid J."/>
            <person name="Sun H."/>
            <person name="Sun S."/>
            <person name="Syed K."/>
            <person name="Tsang A."/>
            <person name="Wiebenga A."/>
            <person name="Young D."/>
            <person name="Pisabarro A."/>
            <person name="Eastwood D.C."/>
            <person name="Martin F."/>
            <person name="Cullen D."/>
            <person name="Grigoriev I.V."/>
            <person name="Hibbett D.S."/>
        </authorList>
    </citation>
    <scope>NUCLEOTIDE SEQUENCE</scope>
    <source>
        <strain evidence="4">FP-58527</strain>
    </source>
</reference>
<feature type="transmembrane region" description="Helical" evidence="2">
    <location>
        <begin position="31"/>
        <end position="52"/>
    </location>
</feature>
<keyword evidence="4" id="KW-1185">Reference proteome</keyword>
<sequence length="280" mass="30076">MSSSTASSSSSAPSSTYTGDSSGGDTTNGQLPFSFLLTFIAIFLFFIGCGFGTRRLSIELRRTMVHAAFQRIEQPPAPGLYDVCPKHTRWKSAGRYRDLLPLSVSYVREGADTLDDAPLSEPHVQVPELPRGIRILEFVPFVSIFLAMRTLRRMRAMQAAAAAGTPILPSPVPSPPPPPVRAISISLLVAMPSPTPRLSYMSSHSKDIVDYAAPSLAYAPHAEPPTPISEEHRRSCASSGKARESGGYPGSGAEEEEESSRVYAIGIAQVPWDSGVVDLS</sequence>
<proteinExistence type="predicted"/>
<dbReference type="HOGENOM" id="CLU_877564_0_0_1"/>
<dbReference type="Proteomes" id="UP000015241">
    <property type="component" value="Unassembled WGS sequence"/>
</dbReference>
<protein>
    <submittedName>
        <fullName evidence="3">Uncharacterized protein</fullName>
    </submittedName>
</protein>
<name>S8FLB6_FOMSC</name>
<dbReference type="EMBL" id="KE504137">
    <property type="protein sequence ID" value="EPT02151.1"/>
    <property type="molecule type" value="Genomic_DNA"/>
</dbReference>
<evidence type="ECO:0000313" key="3">
    <source>
        <dbReference type="EMBL" id="EPT02151.1"/>
    </source>
</evidence>
<accession>S8FLB6</accession>
<dbReference type="OrthoDB" id="2796963at2759"/>
<feature type="region of interest" description="Disordered" evidence="1">
    <location>
        <begin position="220"/>
        <end position="260"/>
    </location>
</feature>
<keyword evidence="2" id="KW-0472">Membrane</keyword>
<evidence type="ECO:0000256" key="2">
    <source>
        <dbReference type="SAM" id="Phobius"/>
    </source>
</evidence>
<organism evidence="3 4">
    <name type="scientific">Fomitopsis schrenkii</name>
    <name type="common">Brown rot fungus</name>
    <dbReference type="NCBI Taxonomy" id="2126942"/>
    <lineage>
        <taxon>Eukaryota</taxon>
        <taxon>Fungi</taxon>
        <taxon>Dikarya</taxon>
        <taxon>Basidiomycota</taxon>
        <taxon>Agaricomycotina</taxon>
        <taxon>Agaricomycetes</taxon>
        <taxon>Polyporales</taxon>
        <taxon>Fomitopsis</taxon>
    </lineage>
</organism>
<keyword evidence="2" id="KW-1133">Transmembrane helix</keyword>
<feature type="region of interest" description="Disordered" evidence="1">
    <location>
        <begin position="1"/>
        <end position="23"/>
    </location>
</feature>
<dbReference type="AlphaFoldDB" id="S8FLB6"/>
<evidence type="ECO:0000256" key="1">
    <source>
        <dbReference type="SAM" id="MobiDB-lite"/>
    </source>
</evidence>